<gene>
    <name evidence="2" type="ORF">AB8S08_12420</name>
</gene>
<name>A0AB39X9Y1_9GAMM</name>
<feature type="compositionally biased region" description="Basic and acidic residues" evidence="1">
    <location>
        <begin position="34"/>
        <end position="47"/>
    </location>
</feature>
<proteinExistence type="predicted"/>
<protein>
    <recommendedName>
        <fullName evidence="3">C2H2-type domain-containing protein</fullName>
    </recommendedName>
</protein>
<accession>A0AB39X9Y1</accession>
<dbReference type="EMBL" id="CP165718">
    <property type="protein sequence ID" value="XDV09542.1"/>
    <property type="molecule type" value="Genomic_DNA"/>
</dbReference>
<evidence type="ECO:0000256" key="1">
    <source>
        <dbReference type="SAM" id="MobiDB-lite"/>
    </source>
</evidence>
<sequence length="78" mass="8827">MAKQPKWQKQPSQCPQCKIALVRKIKALRSHFRSEHGRAPTHGEELQFKNFKNSGTPYSDKDFVKPRCEVSGGGCSPK</sequence>
<dbReference type="RefSeq" id="WP_369742936.1">
    <property type="nucleotide sequence ID" value="NZ_CP165718.1"/>
</dbReference>
<evidence type="ECO:0000313" key="2">
    <source>
        <dbReference type="EMBL" id="XDV09542.1"/>
    </source>
</evidence>
<evidence type="ECO:0008006" key="3">
    <source>
        <dbReference type="Google" id="ProtNLM"/>
    </source>
</evidence>
<reference evidence="2" key="1">
    <citation type="submission" date="2024-07" db="EMBL/GenBank/DDBJ databases">
        <title>Whole genome sequence of bacterial strains from algal surface.</title>
        <authorList>
            <person name="Kumar P."/>
        </authorList>
    </citation>
    <scope>NUCLEOTIDE SEQUENCE</scope>
    <source>
        <strain evidence="2">PP-1MA</strain>
    </source>
</reference>
<organism evidence="2">
    <name type="scientific">Pseudidiomarina sp. PP-1MA</name>
    <dbReference type="NCBI Taxonomy" id="3237706"/>
    <lineage>
        <taxon>Bacteria</taxon>
        <taxon>Pseudomonadati</taxon>
        <taxon>Pseudomonadota</taxon>
        <taxon>Gammaproteobacteria</taxon>
        <taxon>Alteromonadales</taxon>
        <taxon>Idiomarinaceae</taxon>
        <taxon>Pseudidiomarina</taxon>
    </lineage>
</organism>
<feature type="region of interest" description="Disordered" evidence="1">
    <location>
        <begin position="34"/>
        <end position="57"/>
    </location>
</feature>
<dbReference type="AlphaFoldDB" id="A0AB39X9Y1"/>